<sequence length="95" mass="10312">MNGEKRMHRDAFIEDALRARAGQGASVVALVEWLRAELGVTDPGQGRFMVMRHLARAFAIPAREVSAVGAWVGFGDGDGEITDEELNALLGAYLR</sequence>
<gene>
    <name evidence="1" type="ORF">O0S08_00510</name>
</gene>
<dbReference type="Proteomes" id="UP001164459">
    <property type="component" value="Chromosome"/>
</dbReference>
<proteinExistence type="predicted"/>
<reference evidence="1" key="1">
    <citation type="submission" date="2022-11" db="EMBL/GenBank/DDBJ databases">
        <title>Minimal conservation of predation-associated metabolite biosynthetic gene clusters underscores biosynthetic potential of Myxococcota including descriptions for ten novel species: Archangium lansinium sp. nov., Myxococcus landrumus sp. nov., Nannocystis bai.</title>
        <authorList>
            <person name="Ahearne A."/>
            <person name="Stevens C."/>
            <person name="Dowd S."/>
        </authorList>
    </citation>
    <scope>NUCLEOTIDE SEQUENCE</scope>
    <source>
        <strain evidence="1">Fl3</strain>
    </source>
</reference>
<dbReference type="EMBL" id="CP114040">
    <property type="protein sequence ID" value="WAS94615.1"/>
    <property type="molecule type" value="Genomic_DNA"/>
</dbReference>
<evidence type="ECO:0000313" key="1">
    <source>
        <dbReference type="EMBL" id="WAS94615.1"/>
    </source>
</evidence>
<organism evidence="1 2">
    <name type="scientific">Nannocystis punicea</name>
    <dbReference type="NCBI Taxonomy" id="2995304"/>
    <lineage>
        <taxon>Bacteria</taxon>
        <taxon>Pseudomonadati</taxon>
        <taxon>Myxococcota</taxon>
        <taxon>Polyangia</taxon>
        <taxon>Nannocystales</taxon>
        <taxon>Nannocystaceae</taxon>
        <taxon>Nannocystis</taxon>
    </lineage>
</organism>
<dbReference type="RefSeq" id="WP_269036949.1">
    <property type="nucleotide sequence ID" value="NZ_CP114040.1"/>
</dbReference>
<protein>
    <recommendedName>
        <fullName evidence="3">EF-hand domain-containing protein</fullName>
    </recommendedName>
</protein>
<accession>A0ABY7H6D4</accession>
<keyword evidence="2" id="KW-1185">Reference proteome</keyword>
<evidence type="ECO:0008006" key="3">
    <source>
        <dbReference type="Google" id="ProtNLM"/>
    </source>
</evidence>
<name>A0ABY7H6D4_9BACT</name>
<evidence type="ECO:0000313" key="2">
    <source>
        <dbReference type="Proteomes" id="UP001164459"/>
    </source>
</evidence>